<reference evidence="2 3" key="1">
    <citation type="submission" date="2019-03" db="EMBL/GenBank/DDBJ databases">
        <title>Draft genome sequences of novel Actinobacteria.</title>
        <authorList>
            <person name="Sahin N."/>
            <person name="Ay H."/>
            <person name="Saygin H."/>
        </authorList>
    </citation>
    <scope>NUCLEOTIDE SEQUENCE [LARGE SCALE GENOMIC DNA]</scope>
    <source>
        <strain evidence="2 3">7K502</strain>
    </source>
</reference>
<name>A0A4R4Y4E2_9PSEU</name>
<keyword evidence="3" id="KW-1185">Reference proteome</keyword>
<sequence length="112" mass="12415">MSTTSNDDHVHAHDESPDHAEAEKHLRRFEGHNLRIGPGRKVHRVKVGIKNGLKQPTPVCGQPVSRYPLFDCEAVDLRADCRRCRELCGTPDPCASADFPEGDDGQLALFDV</sequence>
<evidence type="ECO:0000256" key="1">
    <source>
        <dbReference type="SAM" id="MobiDB-lite"/>
    </source>
</evidence>
<dbReference type="EMBL" id="SMKW01000080">
    <property type="protein sequence ID" value="TDD39115.1"/>
    <property type="molecule type" value="Genomic_DNA"/>
</dbReference>
<dbReference type="Proteomes" id="UP000294947">
    <property type="component" value="Unassembled WGS sequence"/>
</dbReference>
<dbReference type="OrthoDB" id="3694316at2"/>
<feature type="region of interest" description="Disordered" evidence="1">
    <location>
        <begin position="1"/>
        <end position="23"/>
    </location>
</feature>
<evidence type="ECO:0000313" key="2">
    <source>
        <dbReference type="EMBL" id="TDD39115.1"/>
    </source>
</evidence>
<organism evidence="2 3">
    <name type="scientific">Saccharopolyspora elongata</name>
    <dbReference type="NCBI Taxonomy" id="2530387"/>
    <lineage>
        <taxon>Bacteria</taxon>
        <taxon>Bacillati</taxon>
        <taxon>Actinomycetota</taxon>
        <taxon>Actinomycetes</taxon>
        <taxon>Pseudonocardiales</taxon>
        <taxon>Pseudonocardiaceae</taxon>
        <taxon>Saccharopolyspora</taxon>
    </lineage>
</organism>
<accession>A0A4R4Y4E2</accession>
<dbReference type="RefSeq" id="WP_132493484.1">
    <property type="nucleotide sequence ID" value="NZ_SMKW01000080.1"/>
</dbReference>
<evidence type="ECO:0000313" key="3">
    <source>
        <dbReference type="Proteomes" id="UP000294947"/>
    </source>
</evidence>
<protein>
    <submittedName>
        <fullName evidence="2">Uncharacterized protein</fullName>
    </submittedName>
</protein>
<comment type="caution">
    <text evidence="2">The sequence shown here is derived from an EMBL/GenBank/DDBJ whole genome shotgun (WGS) entry which is preliminary data.</text>
</comment>
<dbReference type="AlphaFoldDB" id="A0A4R4Y4E2"/>
<proteinExistence type="predicted"/>
<gene>
    <name evidence="2" type="ORF">E1288_37770</name>
</gene>